<reference evidence="1" key="1">
    <citation type="journal article" date="2015" name="Nature">
        <title>Complex archaea that bridge the gap between prokaryotes and eukaryotes.</title>
        <authorList>
            <person name="Spang A."/>
            <person name="Saw J.H."/>
            <person name="Jorgensen S.L."/>
            <person name="Zaremba-Niedzwiedzka K."/>
            <person name="Martijn J."/>
            <person name="Lind A.E."/>
            <person name="van Eijk R."/>
            <person name="Schleper C."/>
            <person name="Guy L."/>
            <person name="Ettema T.J."/>
        </authorList>
    </citation>
    <scope>NUCLEOTIDE SEQUENCE</scope>
</reference>
<dbReference type="AlphaFoldDB" id="A0A0F9JHQ1"/>
<proteinExistence type="predicted"/>
<name>A0A0F9JHQ1_9ZZZZ</name>
<sequence length="545" mass="66060">MVNSPNLDRLKKLSNIDDPIKINQIFNYSLNELKAYLNLEVFNKKVKIHVIDELNENRDSDTRLSSYGVNRSIIDDTYHIKLFTNYRTFFPFILLQSAYLTFIPNNLKERDLIDFAINQFVEIDLQEINSITEWGLFIREKYLNYNFLSNQSDKFRFDKFLELQERKSNENPKLFFFEYIRRNSNLNFADNLQFFFNKMYEDYMFKSSRSLLSNEITETLRTLTIIFYRIKNCDTLEGFCNYFNNFKKQRIIQTDLSLRSFRKNLRWINKYSYITPTYYYDWKAINMVIITCYLRFNPLIEKAKIDKILNQTPFLIMPKLSITNFAVELSAYFVIPKIYIKDLIYMLEKMERNGYIIKKYCSLAKKYVFSLNLNYFKESYKNGYIIDFNNKNYSHDFEIEFIQNYNKDLCKTNLSLLDFLILERIRFFSYVGLNFSRKKEITSVLKSDLSNFFLSQNSLIEELENSLKILIGNPNLRKDFVRFLERNQNFGFFYIKDELEKWVDYLQIIEKESKDSRKIYNFEQFKEFIEKENILQLIDERGIFE</sequence>
<gene>
    <name evidence="1" type="ORF">LCGC14_1454000</name>
</gene>
<accession>A0A0F9JHQ1</accession>
<comment type="caution">
    <text evidence="1">The sequence shown here is derived from an EMBL/GenBank/DDBJ whole genome shotgun (WGS) entry which is preliminary data.</text>
</comment>
<protein>
    <submittedName>
        <fullName evidence="1">Uncharacterized protein</fullName>
    </submittedName>
</protein>
<evidence type="ECO:0000313" key="1">
    <source>
        <dbReference type="EMBL" id="KKM69123.1"/>
    </source>
</evidence>
<organism evidence="1">
    <name type="scientific">marine sediment metagenome</name>
    <dbReference type="NCBI Taxonomy" id="412755"/>
    <lineage>
        <taxon>unclassified sequences</taxon>
        <taxon>metagenomes</taxon>
        <taxon>ecological metagenomes</taxon>
    </lineage>
</organism>
<feature type="non-terminal residue" evidence="1">
    <location>
        <position position="545"/>
    </location>
</feature>
<dbReference type="EMBL" id="LAZR01010045">
    <property type="protein sequence ID" value="KKM69123.1"/>
    <property type="molecule type" value="Genomic_DNA"/>
</dbReference>